<accession>A0ABN9X7X7</accession>
<dbReference type="EMBL" id="CAUYUJ010020055">
    <property type="protein sequence ID" value="CAK0895525.1"/>
    <property type="molecule type" value="Genomic_DNA"/>
</dbReference>
<organism evidence="1 2">
    <name type="scientific">Prorocentrum cordatum</name>
    <dbReference type="NCBI Taxonomy" id="2364126"/>
    <lineage>
        <taxon>Eukaryota</taxon>
        <taxon>Sar</taxon>
        <taxon>Alveolata</taxon>
        <taxon>Dinophyceae</taxon>
        <taxon>Prorocentrales</taxon>
        <taxon>Prorocentraceae</taxon>
        <taxon>Prorocentrum</taxon>
    </lineage>
</organism>
<sequence length="431" mass="45527">MERPRRPRLVLHFDVNGTVFVAGPASGVGVAQAHVGNIHLAGAAWGSLAGGEREWSEATLAGKLTSRCPEEGQAALGRFVESPDGAVVGDAFGRIMGAMECDGVRAPPFARREGRDLAVVLRTYGADGPNVSEAIGAFTDGRRPMFPEGCPAARPAERPCAALGRAGDGLRLAFEVDGQEDAKGSRSRTRFAATCQDAFLGLSRLGGTLTMREDDEFWTAGGFSTSCGQRAAERLGCIVPVAPERIILEPDGFVRAVIGHARFRRVHAACVTTFVHPYLPRRLPALLAAAGLPLGRVETVAMIAAGHAEDTFAARALPIRASAGPVALPVGVLARRPLFCGSSSSPPCSCPPPSSSRSRAFWVALSLSLSSCFFYFLPGFRSWGGKWAHCADALGRGSHRRASPPRQLLVCGHFRGQPLRSDPPLDAEEAG</sequence>
<protein>
    <submittedName>
        <fullName evidence="1">Uncharacterized protein</fullName>
    </submittedName>
</protein>
<evidence type="ECO:0000313" key="2">
    <source>
        <dbReference type="Proteomes" id="UP001189429"/>
    </source>
</evidence>
<name>A0ABN9X7X7_9DINO</name>
<gene>
    <name evidence="1" type="ORF">PCOR1329_LOCUS74251</name>
</gene>
<dbReference type="PANTHER" id="PTHR36960:SF1">
    <property type="entry name" value="SI:DKEY-32E6.3"/>
    <property type="match status" value="1"/>
</dbReference>
<keyword evidence="2" id="KW-1185">Reference proteome</keyword>
<dbReference type="Proteomes" id="UP001189429">
    <property type="component" value="Unassembled WGS sequence"/>
</dbReference>
<reference evidence="1" key="1">
    <citation type="submission" date="2023-10" db="EMBL/GenBank/DDBJ databases">
        <authorList>
            <person name="Chen Y."/>
            <person name="Shah S."/>
            <person name="Dougan E. K."/>
            <person name="Thang M."/>
            <person name="Chan C."/>
        </authorList>
    </citation>
    <scope>NUCLEOTIDE SEQUENCE [LARGE SCALE GENOMIC DNA]</scope>
</reference>
<proteinExistence type="predicted"/>
<evidence type="ECO:0000313" key="1">
    <source>
        <dbReference type="EMBL" id="CAK0895525.1"/>
    </source>
</evidence>
<dbReference type="PANTHER" id="PTHR36960">
    <property type="entry name" value="SI:DKEY-32E6.3"/>
    <property type="match status" value="1"/>
</dbReference>
<comment type="caution">
    <text evidence="1">The sequence shown here is derived from an EMBL/GenBank/DDBJ whole genome shotgun (WGS) entry which is preliminary data.</text>
</comment>